<proteinExistence type="predicted"/>
<sequence>MVKYSRVSITMAFLPESKNLKNELNLFRRDIQSSSSQSDLRIVFHKYCPVLRAIFDELAPSISTLHCFNLCFECLSLLIRHEITDPSISKDGSFISVKVKAAEDSSHESHLLEELIEHFLSSMLRVELILRTSLDKTEQTEEEIFYKIGKRRLSSRSDISSSIKSEIVFSVDKKDNKLNRMNIITRTLVRIIRNAFVYFQPMQLFEFQCFYVKYKAILSEITCQIFPFLSNLLTLGISKTFEDSFIEDILWILSYISLTRDNPTKDSLLSLLLPHILPWMKKYPDKKFFLHWINILKNLTLDKVGDIHDITPHKYRSSQLWFVFHPVLDVIKDTASKGVTFDDDSIFHSLMWFSLMSSISSQAFEIYESTKEFLDYWFETMEENINVHGILAWAGLISMFSKVSVIVPHLSPKFDETMELCVTVGEERASYTFKIHSISSYLRYVLNCYPQFKWGYIMETIIQGYIKSERVKDCDPVIFKSYQTYRDDIISFFLNLQSSSEIEKHKIEIKLCIKCLIWSVRYWRCGKNYDIRKDIFSTFIPHLSRVEKVLKGYIDNEFCTVCIQCIYLLSFEESFHESSTIVSMILSNLKGILERGSKKMLGDDIPSKLLQILKLLSKLTSIPSLNLSSLILHTIRPYLKDWLMIYKDSELLGDWMLVLSDITGSFGPNLFPRQSICSEVWCLFHPVLDVVRKEFASSAILKDNHGEALRFFSNLCISQANTLEIFENVRDLLDEWFIISQESLKKWKGCHIDQSFWVLFFWGGLVSMLSHIPSLVPFLSPRYDSNMKWCFEKNCCRPIDIKLYIFNVISYISSKNLISFFYSNPMISVIPSIETSLSLEIDRKLYATSICSGMKIIVSLPEIVGGRKSSSFLHSWCITDICGTNIFGESQDKFSGQRIEGNNLSRFSEFQARSTEPYRIIHSSLIQYLLPQRLLVSMPFKTERQLRASMYCIFEESSAGVELLFDKRIS</sequence>
<organism evidence="1 2">
    <name type="scientific">Aduncisulcus paluster</name>
    <dbReference type="NCBI Taxonomy" id="2918883"/>
    <lineage>
        <taxon>Eukaryota</taxon>
        <taxon>Metamonada</taxon>
        <taxon>Carpediemonas-like organisms</taxon>
        <taxon>Aduncisulcus</taxon>
    </lineage>
</organism>
<reference evidence="1" key="1">
    <citation type="submission" date="2022-03" db="EMBL/GenBank/DDBJ databases">
        <title>Draft genome sequence of Aduncisulcus paluster, a free-living microaerophilic Fornicata.</title>
        <authorList>
            <person name="Yuyama I."/>
            <person name="Kume K."/>
            <person name="Tamura T."/>
            <person name="Inagaki Y."/>
            <person name="Hashimoto T."/>
        </authorList>
    </citation>
    <scope>NUCLEOTIDE SEQUENCE</scope>
    <source>
        <strain evidence="1">NY0171</strain>
    </source>
</reference>
<evidence type="ECO:0000313" key="2">
    <source>
        <dbReference type="Proteomes" id="UP001057375"/>
    </source>
</evidence>
<gene>
    <name evidence="1" type="ORF">ADUPG1_008705</name>
</gene>
<keyword evidence="2" id="KW-1185">Reference proteome</keyword>
<accession>A0ABQ5KU90</accession>
<dbReference type="Proteomes" id="UP001057375">
    <property type="component" value="Unassembled WGS sequence"/>
</dbReference>
<protein>
    <submittedName>
        <fullName evidence="1">Uncharacterized protein</fullName>
    </submittedName>
</protein>
<name>A0ABQ5KU90_9EUKA</name>
<comment type="caution">
    <text evidence="1">The sequence shown here is derived from an EMBL/GenBank/DDBJ whole genome shotgun (WGS) entry which is preliminary data.</text>
</comment>
<evidence type="ECO:0000313" key="1">
    <source>
        <dbReference type="EMBL" id="GKT35571.1"/>
    </source>
</evidence>
<dbReference type="EMBL" id="BQXS01011018">
    <property type="protein sequence ID" value="GKT35571.1"/>
    <property type="molecule type" value="Genomic_DNA"/>
</dbReference>